<reference evidence="3 4" key="1">
    <citation type="submission" date="2018-12" db="EMBL/GenBank/DDBJ databases">
        <authorList>
            <person name="Criscuolo A."/>
        </authorList>
    </citation>
    <scope>NUCLEOTIDE SEQUENCE [LARGE SCALE GENOMIC DNA]</scope>
    <source>
        <strain evidence="3">ACIP1116241</strain>
    </source>
</reference>
<keyword evidence="1" id="KW-1133">Transmembrane helix</keyword>
<feature type="signal peptide" evidence="2">
    <location>
        <begin position="1"/>
        <end position="25"/>
    </location>
</feature>
<feature type="chain" id="PRO_5019485374" description="VPLPA-CTERM protein sorting domain protein" evidence="2">
    <location>
        <begin position="26"/>
        <end position="212"/>
    </location>
</feature>
<keyword evidence="1" id="KW-0812">Transmembrane</keyword>
<dbReference type="NCBIfam" id="TIGR03370">
    <property type="entry name" value="VPLPA-CTERM"/>
    <property type="match status" value="1"/>
</dbReference>
<evidence type="ECO:0008006" key="5">
    <source>
        <dbReference type="Google" id="ProtNLM"/>
    </source>
</evidence>
<keyword evidence="1" id="KW-0472">Membrane</keyword>
<dbReference type="AlphaFoldDB" id="A0A447IKK7"/>
<sequence>MLSMKTVFAASAVSAFAMFGNIANAATLDLVSVTENTYQHAQNSPCIISGVNCPQQPGGFDYTVYNNGGNIDTVGAASPTYTVGSLLDLFPGGFAVGVDVNDTNTPQTLAFFTMSVNGGVVDSYMGSTGNVGNNNNGVGFADYLLTGFTSLAGYALTDLVSFAVNWEDLNDGPDSLFLVANEPAPVPLPASALLLLGGVGGLAALRRRKKRV</sequence>
<gene>
    <name evidence="3" type="ORF">PARHAE_01171</name>
</gene>
<protein>
    <recommendedName>
        <fullName evidence="5">VPLPA-CTERM protein sorting domain protein</fullName>
    </recommendedName>
</protein>
<evidence type="ECO:0000313" key="3">
    <source>
        <dbReference type="EMBL" id="VDS07990.1"/>
    </source>
</evidence>
<accession>A0A447IKK7</accession>
<keyword evidence="2" id="KW-0732">Signal</keyword>
<organism evidence="3 4">
    <name type="scientific">Paracoccus haematequi</name>
    <dbReference type="NCBI Taxonomy" id="2491866"/>
    <lineage>
        <taxon>Bacteria</taxon>
        <taxon>Pseudomonadati</taxon>
        <taxon>Pseudomonadota</taxon>
        <taxon>Alphaproteobacteria</taxon>
        <taxon>Rhodobacterales</taxon>
        <taxon>Paracoccaceae</taxon>
        <taxon>Paracoccus</taxon>
    </lineage>
</organism>
<evidence type="ECO:0000313" key="4">
    <source>
        <dbReference type="Proteomes" id="UP000270743"/>
    </source>
</evidence>
<dbReference type="Proteomes" id="UP000270743">
    <property type="component" value="Unassembled WGS sequence"/>
</dbReference>
<feature type="transmembrane region" description="Helical" evidence="1">
    <location>
        <begin position="186"/>
        <end position="205"/>
    </location>
</feature>
<keyword evidence="4" id="KW-1185">Reference proteome</keyword>
<evidence type="ECO:0000256" key="1">
    <source>
        <dbReference type="SAM" id="Phobius"/>
    </source>
</evidence>
<evidence type="ECO:0000256" key="2">
    <source>
        <dbReference type="SAM" id="SignalP"/>
    </source>
</evidence>
<proteinExistence type="predicted"/>
<dbReference type="InterPro" id="IPR022472">
    <property type="entry name" value="VPLPA-CTERM"/>
</dbReference>
<dbReference type="EMBL" id="UZWE01000024">
    <property type="protein sequence ID" value="VDS07990.1"/>
    <property type="molecule type" value="Genomic_DNA"/>
</dbReference>
<name>A0A447IKK7_9RHOB</name>